<evidence type="ECO:0000259" key="1">
    <source>
        <dbReference type="Pfam" id="PF01636"/>
    </source>
</evidence>
<dbReference type="PANTHER" id="PTHR21310:SF55">
    <property type="entry name" value="AMINOGLYCOSIDE PHOSPHOTRANSFERASE DOMAIN-CONTAINING PROTEIN"/>
    <property type="match status" value="1"/>
</dbReference>
<evidence type="ECO:0000313" key="3">
    <source>
        <dbReference type="Proteomes" id="UP000184255"/>
    </source>
</evidence>
<dbReference type="Pfam" id="PF01636">
    <property type="entry name" value="APH"/>
    <property type="match status" value="1"/>
</dbReference>
<dbReference type="Proteomes" id="UP000184255">
    <property type="component" value="Unassembled WGS sequence"/>
</dbReference>
<dbReference type="Gene3D" id="3.90.1200.10">
    <property type="match status" value="1"/>
</dbReference>
<keyword evidence="3" id="KW-1185">Reference proteome</keyword>
<reference evidence="3" key="1">
    <citation type="journal article" date="2016" name="Genome Biol. Evol.">
        <title>Comparative 'omics' of the Fusarium fujikuroi species complex highlights differences in genetic potential and metabolite synthesis.</title>
        <authorList>
            <person name="Niehaus E.-M."/>
            <person name="Muensterkoetter M."/>
            <person name="Proctor R.H."/>
            <person name="Brown D.W."/>
            <person name="Sharon A."/>
            <person name="Idan Y."/>
            <person name="Oren-Young L."/>
            <person name="Sieber C.M."/>
            <person name="Novak O."/>
            <person name="Pencik A."/>
            <person name="Tarkowska D."/>
            <person name="Hromadova K."/>
            <person name="Freeman S."/>
            <person name="Maymon M."/>
            <person name="Elazar M."/>
            <person name="Youssef S.A."/>
            <person name="El-Shabrawy E.S.M."/>
            <person name="Shalaby A.B.A."/>
            <person name="Houterman P."/>
            <person name="Brock N.L."/>
            <person name="Burkhardt I."/>
            <person name="Tsavkelova E.A."/>
            <person name="Dickschat J.S."/>
            <person name="Galuszka P."/>
            <person name="Gueldener U."/>
            <person name="Tudzynski B."/>
        </authorList>
    </citation>
    <scope>NUCLEOTIDE SEQUENCE [LARGE SCALE GENOMIC DNA]</scope>
    <source>
        <strain evidence="3">MRC7560</strain>
    </source>
</reference>
<name>A0A1L7TSC6_FUSMA</name>
<dbReference type="EMBL" id="FCQH01000009">
    <property type="protein sequence ID" value="CVK98565.1"/>
    <property type="molecule type" value="Genomic_DNA"/>
</dbReference>
<dbReference type="InterPro" id="IPR051678">
    <property type="entry name" value="AGP_Transferase"/>
</dbReference>
<dbReference type="InterPro" id="IPR011009">
    <property type="entry name" value="Kinase-like_dom_sf"/>
</dbReference>
<feature type="domain" description="Aminoglycoside phosphotransferase" evidence="1">
    <location>
        <begin position="71"/>
        <end position="287"/>
    </location>
</feature>
<evidence type="ECO:0000313" key="2">
    <source>
        <dbReference type="EMBL" id="CVK98565.1"/>
    </source>
</evidence>
<dbReference type="SUPFAM" id="SSF56112">
    <property type="entry name" value="Protein kinase-like (PK-like)"/>
    <property type="match status" value="1"/>
</dbReference>
<proteinExistence type="predicted"/>
<accession>A0A1L7TSC6</accession>
<dbReference type="PANTHER" id="PTHR21310">
    <property type="entry name" value="AMINOGLYCOSIDE PHOSPHOTRANSFERASE-RELATED-RELATED"/>
    <property type="match status" value="1"/>
</dbReference>
<comment type="caution">
    <text evidence="2">The sequence shown here is derived from an EMBL/GenBank/DDBJ whole genome shotgun (WGS) entry which is preliminary data.</text>
</comment>
<gene>
    <name evidence="2" type="ORF">FMAN_08594</name>
</gene>
<dbReference type="CDD" id="cd05120">
    <property type="entry name" value="APH_ChoK_like"/>
    <property type="match status" value="1"/>
</dbReference>
<dbReference type="AlphaFoldDB" id="A0A1L7TSC6"/>
<sequence length="305" mass="34580">MCKPILPVSTSSTPCEAWANGYNDSRFNRWKTLSQIAVSRHMPTRRHSNPSILYLSPTTLVKYGRTVHLSEASALLFLASFAPDVPTPRLHCAFRDDEKGVTYIVMERIDGQPLSDSWHEASRDEKDRLLTQLRNILEELRALKKPAGKGIPDGAVCAADGGKLHDHRIWNAAGEKGLGPFLNEAAFNLFLRNGVSNTNSITDQGSQAEIQKLIEMHSASEQRKTGTVFTHGDFSLSNILVKEGKVVGIVDWEMSGWYPWYWEYTTAINTHYIKGWREEIGKFLDEWPQEKEMDDIWRKHYCDGA</sequence>
<dbReference type="VEuPathDB" id="FungiDB:FMAN_08594"/>
<organism evidence="2 3">
    <name type="scientific">Fusarium mangiferae</name>
    <name type="common">Mango malformation disease fungus</name>
    <dbReference type="NCBI Taxonomy" id="192010"/>
    <lineage>
        <taxon>Eukaryota</taxon>
        <taxon>Fungi</taxon>
        <taxon>Dikarya</taxon>
        <taxon>Ascomycota</taxon>
        <taxon>Pezizomycotina</taxon>
        <taxon>Sordariomycetes</taxon>
        <taxon>Hypocreomycetidae</taxon>
        <taxon>Hypocreales</taxon>
        <taxon>Nectriaceae</taxon>
        <taxon>Fusarium</taxon>
        <taxon>Fusarium fujikuroi species complex</taxon>
    </lineage>
</organism>
<dbReference type="RefSeq" id="XP_041685286.1">
    <property type="nucleotide sequence ID" value="XM_041835088.1"/>
</dbReference>
<protein>
    <recommendedName>
        <fullName evidence="1">Aminoglycoside phosphotransferase domain-containing protein</fullName>
    </recommendedName>
</protein>
<dbReference type="InterPro" id="IPR002575">
    <property type="entry name" value="Aminoglycoside_PTrfase"/>
</dbReference>
<dbReference type="GeneID" id="65087854"/>